<organism evidence="2 3">
    <name type="scientific">Prorocentrum cordatum</name>
    <dbReference type="NCBI Taxonomy" id="2364126"/>
    <lineage>
        <taxon>Eukaryota</taxon>
        <taxon>Sar</taxon>
        <taxon>Alveolata</taxon>
        <taxon>Dinophyceae</taxon>
        <taxon>Prorocentrales</taxon>
        <taxon>Prorocentraceae</taxon>
        <taxon>Prorocentrum</taxon>
    </lineage>
</organism>
<feature type="compositionally biased region" description="Basic and acidic residues" evidence="1">
    <location>
        <begin position="1"/>
        <end position="16"/>
    </location>
</feature>
<evidence type="ECO:0000313" key="3">
    <source>
        <dbReference type="Proteomes" id="UP001189429"/>
    </source>
</evidence>
<gene>
    <name evidence="2" type="ORF">PCOR1329_LOCUS32522</name>
</gene>
<evidence type="ECO:0000313" key="2">
    <source>
        <dbReference type="EMBL" id="CAK0835833.1"/>
    </source>
</evidence>
<dbReference type="Gene3D" id="3.30.420.10">
    <property type="entry name" value="Ribonuclease H-like superfamily/Ribonuclease H"/>
    <property type="match status" value="1"/>
</dbReference>
<comment type="caution">
    <text evidence="2">The sequence shown here is derived from an EMBL/GenBank/DDBJ whole genome shotgun (WGS) entry which is preliminary data.</text>
</comment>
<dbReference type="InterPro" id="IPR036397">
    <property type="entry name" value="RNaseH_sf"/>
</dbReference>
<sequence length="701" mass="79925">MKKLQENPKWRGERDAGSGAPRKTTEKQDRDVVKWAVANRGKTKVTVSRLKKQFPFLRKLSDTLVEDRLAEADLAWLRRRNKTIVVAQHRAARVAYCQSVKRKHQTTLERWAYVDGTTYYLDRTADEHEHTVRRSLGSHVWRKSDNSDALYADCVGPSSYNKAQGQPVRVWGMLASGVLNIHVLDEGEVMDRSVYVELIEDKFDEWSLNCEFVVCDYERCLRTPEALQALNRSGMKLVEEYPKDTAAREKVQALAHQVESSNADAAKKAEVAAAFKAYEATWPPEEDEEDEEDEVVGFRLRGTSFLLTYNWDFFGTDFPDGTPAAASAEDLWQLWKDFKGQKKKDLQVKKSTSTLEASLHSDLPGRVHFHWKVDVAAALDEPNTACFAFHGVKPDARRPFVPPGTKAARGANFTESTNRGHFYCWAPKTGSLYKGTNWKPWVKYRVMGKWVDDLWSDDKLDNDTYEALALRVRVGFADRKRNVEAVRAGEKEAWIDERISLVDAALDTIRAPFRTFPAVRQWEDSFLALDFRWKLLALVADSASGKSNYAESLFSKPLVLTVEEAEHLDLRSFQCDEHDGLVLDNCNSWAQLLRWRAALQARNSKSRGGQSATNVYAYPQYLYGVAVVATVDWDAPDSYLVDGASPWRSRWLCKNTVLVRLAEGEAFYDKTKVPTEKVDNTFSAFARTVKRRRLAEQQQED</sequence>
<name>A0ABN9SUA7_9DINO</name>
<protein>
    <submittedName>
        <fullName evidence="2">Uncharacterized protein</fullName>
    </submittedName>
</protein>
<reference evidence="2" key="1">
    <citation type="submission" date="2023-10" db="EMBL/GenBank/DDBJ databases">
        <authorList>
            <person name="Chen Y."/>
            <person name="Shah S."/>
            <person name="Dougan E. K."/>
            <person name="Thang M."/>
            <person name="Chan C."/>
        </authorList>
    </citation>
    <scope>NUCLEOTIDE SEQUENCE [LARGE SCALE GENOMIC DNA]</scope>
</reference>
<feature type="region of interest" description="Disordered" evidence="1">
    <location>
        <begin position="1"/>
        <end position="30"/>
    </location>
</feature>
<evidence type="ECO:0000256" key="1">
    <source>
        <dbReference type="SAM" id="MobiDB-lite"/>
    </source>
</evidence>
<proteinExistence type="predicted"/>
<dbReference type="Proteomes" id="UP001189429">
    <property type="component" value="Unassembled WGS sequence"/>
</dbReference>
<accession>A0ABN9SUA7</accession>
<keyword evidence="3" id="KW-1185">Reference proteome</keyword>
<dbReference type="EMBL" id="CAUYUJ010013225">
    <property type="protein sequence ID" value="CAK0835833.1"/>
    <property type="molecule type" value="Genomic_DNA"/>
</dbReference>